<organism evidence="1 2">
    <name type="scientific">Priestia flexa</name>
    <dbReference type="NCBI Taxonomy" id="86664"/>
    <lineage>
        <taxon>Bacteria</taxon>
        <taxon>Bacillati</taxon>
        <taxon>Bacillota</taxon>
        <taxon>Bacilli</taxon>
        <taxon>Bacillales</taxon>
        <taxon>Bacillaceae</taxon>
        <taxon>Priestia</taxon>
    </lineage>
</organism>
<protein>
    <submittedName>
        <fullName evidence="1">Uncharacterized protein</fullName>
    </submittedName>
</protein>
<comment type="caution">
    <text evidence="1">The sequence shown here is derived from an EMBL/GenBank/DDBJ whole genome shotgun (WGS) entry which is preliminary data.</text>
</comment>
<sequence length="43" mass="5013">MAVSENLSIQFEDYPQLTFILLGRKNKTVRSLSTKKQKHYSLV</sequence>
<accession>A0ABU4J860</accession>
<evidence type="ECO:0000313" key="2">
    <source>
        <dbReference type="Proteomes" id="UP001284771"/>
    </source>
</evidence>
<dbReference type="Proteomes" id="UP001284771">
    <property type="component" value="Unassembled WGS sequence"/>
</dbReference>
<evidence type="ECO:0000313" key="1">
    <source>
        <dbReference type="EMBL" id="MDW8517174.1"/>
    </source>
</evidence>
<gene>
    <name evidence="1" type="ORF">RIB56_13660</name>
</gene>
<reference evidence="2" key="1">
    <citation type="submission" date="2023-07" db="EMBL/GenBank/DDBJ databases">
        <title>Draft genomic sequences of Priestia flexa CCM isolated from the soil of an abandoned mine contaminated by free cyanide in the high Andean zone of Tacna, Peru.</title>
        <authorList>
            <person name="Caceda Quiroz C.J."/>
            <person name="Maraza Chooque G.J."/>
            <person name="Fora Quispe G.L."/>
            <person name="Carpio Mamani M."/>
        </authorList>
    </citation>
    <scope>NUCLEOTIDE SEQUENCE [LARGE SCALE GENOMIC DNA]</scope>
    <source>
        <strain evidence="2">CCM</strain>
    </source>
</reference>
<proteinExistence type="predicted"/>
<dbReference type="RefSeq" id="WP_260864980.1">
    <property type="nucleotide sequence ID" value="NZ_JAMATM010000045.1"/>
</dbReference>
<keyword evidence="2" id="KW-1185">Reference proteome</keyword>
<dbReference type="EMBL" id="JAWUZT010000040">
    <property type="protein sequence ID" value="MDW8517174.1"/>
    <property type="molecule type" value="Genomic_DNA"/>
</dbReference>
<name>A0ABU4J860_9BACI</name>